<dbReference type="EMBL" id="CADCXW020000021">
    <property type="protein sequence ID" value="CAD1557472.1"/>
    <property type="molecule type" value="Genomic_DNA"/>
</dbReference>
<organism evidence="2">
    <name type="scientific">Bracon brevicornis</name>
    <dbReference type="NCBI Taxonomy" id="1563983"/>
    <lineage>
        <taxon>Eukaryota</taxon>
        <taxon>Metazoa</taxon>
        <taxon>Ecdysozoa</taxon>
        <taxon>Arthropoda</taxon>
        <taxon>Hexapoda</taxon>
        <taxon>Insecta</taxon>
        <taxon>Pterygota</taxon>
        <taxon>Neoptera</taxon>
        <taxon>Endopterygota</taxon>
        <taxon>Hymenoptera</taxon>
        <taxon>Apocrita</taxon>
        <taxon>Ichneumonoidea</taxon>
        <taxon>Braconidae</taxon>
        <taxon>Braconinae</taxon>
        <taxon>Bracon</taxon>
    </lineage>
</organism>
<protein>
    <recommendedName>
        <fullName evidence="1">BTB domain-containing protein</fullName>
    </recommendedName>
</protein>
<evidence type="ECO:0000259" key="1">
    <source>
        <dbReference type="PROSITE" id="PS50097"/>
    </source>
</evidence>
<dbReference type="PROSITE" id="PS50097">
    <property type="entry name" value="BTB"/>
    <property type="match status" value="1"/>
</dbReference>
<proteinExistence type="predicted"/>
<dbReference type="InterPro" id="IPR011333">
    <property type="entry name" value="SKP1/BTB/POZ_sf"/>
</dbReference>
<sequence>MQLQPMTELSPDFIGIYLHLISSKMYGMQIQLKFDLTTMDMKKIRSIDPLVHKFDGPNSIGFPSVDLRSNVLTGLGTEEDLMISCSLTVTANATMTPCDEIETSPESSSEPLKEEESNNFRHLYLNSDQSDVTIVIENETIPAHKFILSARCPIFADIFEAAGGIDINSLVIEGMDLAEVKGLLEFIYKDEVSNLEELAEGLLRAADAYELPKLRTLCEGIMYDRLTETSAAQLLILAHVCHADDLKTKVLVFIADHLNGVAASEGYKDIVLYPELLDEIIRSTAQKNSSEGSIESVGETLIKDSGGRMQTTTHVTL</sequence>
<dbReference type="PANTHER" id="PTHR24413">
    <property type="entry name" value="SPECKLE-TYPE POZ PROTEIN"/>
    <property type="match status" value="1"/>
</dbReference>
<gene>
    <name evidence="2" type="ORF">BBRV_LOCUS66057</name>
</gene>
<dbReference type="Gene3D" id="3.30.710.10">
    <property type="entry name" value="Potassium Channel Kv1.1, Chain A"/>
    <property type="match status" value="1"/>
</dbReference>
<dbReference type="AlphaFoldDB" id="A0A6V7K0X7"/>
<evidence type="ECO:0000313" key="2">
    <source>
        <dbReference type="EMBL" id="CAD1557472.1"/>
    </source>
</evidence>
<dbReference type="Gene3D" id="1.25.40.420">
    <property type="match status" value="1"/>
</dbReference>
<name>A0A6V7K0X7_9HYME</name>
<dbReference type="SUPFAM" id="SSF54695">
    <property type="entry name" value="POZ domain"/>
    <property type="match status" value="1"/>
</dbReference>
<dbReference type="Pfam" id="PF00651">
    <property type="entry name" value="BTB"/>
    <property type="match status" value="1"/>
</dbReference>
<feature type="domain" description="BTB" evidence="1">
    <location>
        <begin position="130"/>
        <end position="196"/>
    </location>
</feature>
<dbReference type="SMART" id="SM00225">
    <property type="entry name" value="BTB"/>
    <property type="match status" value="1"/>
</dbReference>
<reference evidence="2" key="1">
    <citation type="submission" date="2020-07" db="EMBL/GenBank/DDBJ databases">
        <authorList>
            <person name="Ferguson B K."/>
        </authorList>
    </citation>
    <scope>NUCLEOTIDE SEQUENCE</scope>
    <source>
        <strain evidence="2">L06</strain>
    </source>
</reference>
<dbReference type="InterPro" id="IPR000210">
    <property type="entry name" value="BTB/POZ_dom"/>
</dbReference>
<accession>A0A6V7K0X7</accession>